<dbReference type="AlphaFoldDB" id="A0A2X3AAY2"/>
<evidence type="ECO:0000313" key="1">
    <source>
        <dbReference type="EMBL" id="SQB59420.1"/>
    </source>
</evidence>
<evidence type="ECO:0000313" key="3">
    <source>
        <dbReference type="Proteomes" id="UP000249986"/>
    </source>
</evidence>
<dbReference type="Proteomes" id="UP000249986">
    <property type="component" value="Unassembled WGS sequence"/>
</dbReference>
<accession>A0A2X3AAY2</accession>
<evidence type="ECO:0000313" key="2">
    <source>
        <dbReference type="EMBL" id="SQC85722.1"/>
    </source>
</evidence>
<dbReference type="EMBL" id="UAWO01000012">
    <property type="protein sequence ID" value="SQC85722.1"/>
    <property type="molecule type" value="Genomic_DNA"/>
</dbReference>
<dbReference type="GeneID" id="93000418"/>
<sequence>MKRQEKHYRLSNASIEHIEDIKTKHSCRSNSEALELIIREHEKNLNIPMENMIEILGDRVAEKIKASILVLKRVSNNSDRNIQVLLELMNGLFIAEDLPDIFPSKEKEHEAYITAKKEVDKRIESQRVKKLDKEY</sequence>
<dbReference type="RefSeq" id="WP_003453340.1">
    <property type="nucleotide sequence ID" value="NZ_CABHJA010000014.1"/>
</dbReference>
<protein>
    <submittedName>
        <fullName evidence="1">Uncharacterized protein</fullName>
    </submittedName>
</protein>
<gene>
    <name evidence="1" type="ORF">NCTC10719_01129</name>
    <name evidence="2" type="ORF">NCTC8081_03519</name>
</gene>
<dbReference type="Proteomes" id="UP000250234">
    <property type="component" value="Unassembled WGS sequence"/>
</dbReference>
<dbReference type="EMBL" id="UAWG01000005">
    <property type="protein sequence ID" value="SQB59420.1"/>
    <property type="molecule type" value="Genomic_DNA"/>
</dbReference>
<reference evidence="3 4" key="1">
    <citation type="submission" date="2018-06" db="EMBL/GenBank/DDBJ databases">
        <authorList>
            <consortium name="Pathogen Informatics"/>
            <person name="Doyle S."/>
        </authorList>
    </citation>
    <scope>NUCLEOTIDE SEQUENCE [LARGE SCALE GENOMIC DNA]</scope>
    <source>
        <strain evidence="1 3">NCTC10719</strain>
        <strain evidence="2 4">NCTC8081</strain>
    </source>
</reference>
<organism evidence="1 3">
    <name type="scientific">Clostridium perfringens</name>
    <dbReference type="NCBI Taxonomy" id="1502"/>
    <lineage>
        <taxon>Bacteria</taxon>
        <taxon>Bacillati</taxon>
        <taxon>Bacillota</taxon>
        <taxon>Clostridia</taxon>
        <taxon>Eubacteriales</taxon>
        <taxon>Clostridiaceae</taxon>
        <taxon>Clostridium</taxon>
    </lineage>
</organism>
<proteinExistence type="predicted"/>
<evidence type="ECO:0000313" key="4">
    <source>
        <dbReference type="Proteomes" id="UP000250234"/>
    </source>
</evidence>
<name>A0A2X3AAY2_CLOPF</name>